<feature type="region of interest" description="Disordered" evidence="1">
    <location>
        <begin position="1"/>
        <end position="372"/>
    </location>
</feature>
<organism evidence="2 3">
    <name type="scientific">Macrophomina phaseolina</name>
    <dbReference type="NCBI Taxonomy" id="35725"/>
    <lineage>
        <taxon>Eukaryota</taxon>
        <taxon>Fungi</taxon>
        <taxon>Dikarya</taxon>
        <taxon>Ascomycota</taxon>
        <taxon>Pezizomycotina</taxon>
        <taxon>Dothideomycetes</taxon>
        <taxon>Dothideomycetes incertae sedis</taxon>
        <taxon>Botryosphaeriales</taxon>
        <taxon>Botryosphaeriaceae</taxon>
        <taxon>Macrophomina</taxon>
    </lineage>
</organism>
<dbReference type="PANTHER" id="PTHR39606">
    <property type="entry name" value="SURFACE PROTEIN, PUTATIVE-RELATED"/>
    <property type="match status" value="1"/>
</dbReference>
<keyword evidence="3" id="KW-1185">Reference proteome</keyword>
<accession>A0ABQ8G4K9</accession>
<feature type="compositionally biased region" description="Basic and acidic residues" evidence="1">
    <location>
        <begin position="603"/>
        <end position="613"/>
    </location>
</feature>
<evidence type="ECO:0000313" key="3">
    <source>
        <dbReference type="Proteomes" id="UP000774617"/>
    </source>
</evidence>
<feature type="compositionally biased region" description="Polar residues" evidence="1">
    <location>
        <begin position="187"/>
        <end position="227"/>
    </location>
</feature>
<feature type="region of interest" description="Disordered" evidence="1">
    <location>
        <begin position="442"/>
        <end position="581"/>
    </location>
</feature>
<feature type="compositionally biased region" description="Basic and acidic residues" evidence="1">
    <location>
        <begin position="173"/>
        <end position="184"/>
    </location>
</feature>
<feature type="compositionally biased region" description="Polar residues" evidence="1">
    <location>
        <begin position="615"/>
        <end position="629"/>
    </location>
</feature>
<feature type="compositionally biased region" description="Low complexity" evidence="1">
    <location>
        <begin position="143"/>
        <end position="172"/>
    </location>
</feature>
<feature type="compositionally biased region" description="Polar residues" evidence="1">
    <location>
        <begin position="354"/>
        <end position="372"/>
    </location>
</feature>
<evidence type="ECO:0008006" key="4">
    <source>
        <dbReference type="Google" id="ProtNLM"/>
    </source>
</evidence>
<feature type="region of interest" description="Disordered" evidence="1">
    <location>
        <begin position="386"/>
        <end position="424"/>
    </location>
</feature>
<name>A0ABQ8G4K9_9PEZI</name>
<feature type="compositionally biased region" description="Basic and acidic residues" evidence="1">
    <location>
        <begin position="544"/>
        <end position="554"/>
    </location>
</feature>
<evidence type="ECO:0000313" key="2">
    <source>
        <dbReference type="EMBL" id="KAH7044572.1"/>
    </source>
</evidence>
<comment type="caution">
    <text evidence="2">The sequence shown here is derived from an EMBL/GenBank/DDBJ whole genome shotgun (WGS) entry which is preliminary data.</text>
</comment>
<feature type="compositionally biased region" description="Basic and acidic residues" evidence="1">
    <location>
        <begin position="669"/>
        <end position="743"/>
    </location>
</feature>
<feature type="region of interest" description="Disordered" evidence="1">
    <location>
        <begin position="669"/>
        <end position="883"/>
    </location>
</feature>
<dbReference type="EMBL" id="JAGTJR010000020">
    <property type="protein sequence ID" value="KAH7044572.1"/>
    <property type="molecule type" value="Genomic_DNA"/>
</dbReference>
<feature type="compositionally biased region" description="Low complexity" evidence="1">
    <location>
        <begin position="296"/>
        <end position="308"/>
    </location>
</feature>
<dbReference type="Proteomes" id="UP000774617">
    <property type="component" value="Unassembled WGS sequence"/>
</dbReference>
<feature type="compositionally biased region" description="Basic and acidic residues" evidence="1">
    <location>
        <begin position="397"/>
        <end position="424"/>
    </location>
</feature>
<feature type="region of interest" description="Disordered" evidence="1">
    <location>
        <begin position="603"/>
        <end position="645"/>
    </location>
</feature>
<reference evidence="2 3" key="1">
    <citation type="journal article" date="2021" name="Nat. Commun.">
        <title>Genetic determinants of endophytism in the Arabidopsis root mycobiome.</title>
        <authorList>
            <person name="Mesny F."/>
            <person name="Miyauchi S."/>
            <person name="Thiergart T."/>
            <person name="Pickel B."/>
            <person name="Atanasova L."/>
            <person name="Karlsson M."/>
            <person name="Huettel B."/>
            <person name="Barry K.W."/>
            <person name="Haridas S."/>
            <person name="Chen C."/>
            <person name="Bauer D."/>
            <person name="Andreopoulos W."/>
            <person name="Pangilinan J."/>
            <person name="LaButti K."/>
            <person name="Riley R."/>
            <person name="Lipzen A."/>
            <person name="Clum A."/>
            <person name="Drula E."/>
            <person name="Henrissat B."/>
            <person name="Kohler A."/>
            <person name="Grigoriev I.V."/>
            <person name="Martin F.M."/>
            <person name="Hacquard S."/>
        </authorList>
    </citation>
    <scope>NUCLEOTIDE SEQUENCE [LARGE SCALE GENOMIC DNA]</scope>
    <source>
        <strain evidence="2 3">MPI-SDFR-AT-0080</strain>
    </source>
</reference>
<sequence length="883" mass="90549">MPSNPAAEKDTGFASQVVNPDGAKYDEARDPGDQRYDETRYGNTGAVEPTPTRNSKGGVLEPVGGVSRSSERGQGIVGAEPSAVGPGSTSRSTAGTSHGATAADAARAAGSAAILGSGTERSFPLSGGTAKNTTTQDQQSNLGSTSHTTTGDHGTGSDYKGLAAAAAATAFAGHEHGGHGHRYDGPNTDSTNAGPTFTSGPHATETANRLDPQNSSALGSSSETTIPSPLGAAGATHARTTYDDQRAPAPHTSSTTHASGVGMPGAYPDSAAATPAYEEPTNTTDTSREHHYARDAAVAGAGAAAAGGLYEAHNKGSTETDPATFTHGPHKSNIANIVDPRVLPDPSKMKGHHAQSTETDPASKTVGPHSSNVANVLDPRVLPEPEKMKQHTTAGPHHSDTLNRVDPRVDSDLSKQTSQHHDGRDAAVAGGLSAGAAAAYAAAQHQGEKNPYTSHAVDPRVHGSTATSDVPSRTPSTKAGWFAGPTGSAVDPSKDLSATSAGNAGSTGFGGPGATQSPQQHNHGHDAAVAGGLGFSGAGAGHAYEQHKADKAAEHYPATTAAQQQTSTSSTEPSGQHHYGRDAALAGGAGLVGTGAAYDYQKREAEKAEREHPYGTTTPVSGATGTRTRASGDPTRISGEASKHHYGRGAAAVGAVGAAGAGAYEFSKHDAEKADKERLKEAATAEKEHLKEADQDAKAHQKELEKEEKKHLKEVEKEEKKHQKELEKEEKKHQKELEKEEKKKHGGGLLGFLHRDKDKDKVKGEEKVVDPTTTADKRHRTDGRTGQAGAVSGLQGVRAGEPRAVQPGEKEGVVVEPHTGLPMNVGKYGSGAGGTDGNETIHGLHGHGPGTDEPGVNLASQGSAQGGNIGTDWQGIKKANTPY</sequence>
<feature type="compositionally biased region" description="Basic and acidic residues" evidence="1">
    <location>
        <begin position="753"/>
        <end position="769"/>
    </location>
</feature>
<feature type="compositionally biased region" description="Gly residues" evidence="1">
    <location>
        <begin position="531"/>
        <end position="540"/>
    </location>
</feature>
<feature type="compositionally biased region" description="Polar residues" evidence="1">
    <location>
        <begin position="129"/>
        <end position="142"/>
    </location>
</feature>
<feature type="compositionally biased region" description="Low complexity" evidence="1">
    <location>
        <begin position="558"/>
        <end position="571"/>
    </location>
</feature>
<dbReference type="PANTHER" id="PTHR39606:SF1">
    <property type="entry name" value="CELL SURFACE PROTEIN"/>
    <property type="match status" value="1"/>
</dbReference>
<protein>
    <recommendedName>
        <fullName evidence="4">Dehydrin</fullName>
    </recommendedName>
</protein>
<evidence type="ECO:0000256" key="1">
    <source>
        <dbReference type="SAM" id="MobiDB-lite"/>
    </source>
</evidence>
<proteinExistence type="predicted"/>
<feature type="compositionally biased region" description="Polar residues" evidence="1">
    <location>
        <begin position="464"/>
        <end position="477"/>
    </location>
</feature>
<gene>
    <name evidence="2" type="ORF">B0J12DRAFT_182410</name>
</gene>
<feature type="compositionally biased region" description="Low complexity" evidence="1">
    <location>
        <begin position="87"/>
        <end position="119"/>
    </location>
</feature>
<feature type="compositionally biased region" description="Basic and acidic residues" evidence="1">
    <location>
        <begin position="23"/>
        <end position="40"/>
    </location>
</feature>